<proteinExistence type="predicted"/>
<evidence type="ECO:0008006" key="4">
    <source>
        <dbReference type="Google" id="ProtNLM"/>
    </source>
</evidence>
<keyword evidence="1" id="KW-0812">Transmembrane</keyword>
<dbReference type="Proteomes" id="UP000092498">
    <property type="component" value="Chromosome"/>
</dbReference>
<dbReference type="EMBL" id="CP013244">
    <property type="protein sequence ID" value="ANP46043.1"/>
    <property type="molecule type" value="Genomic_DNA"/>
</dbReference>
<evidence type="ECO:0000313" key="2">
    <source>
        <dbReference type="EMBL" id="ANP46043.1"/>
    </source>
</evidence>
<dbReference type="KEGG" id="cbot:ATE48_08975"/>
<gene>
    <name evidence="2" type="ORF">ATE48_08975</name>
</gene>
<accession>A0A1B1AHK9</accession>
<organism evidence="2 3">
    <name type="scientific">Candidatus Viadribacter manganicus</name>
    <dbReference type="NCBI Taxonomy" id="1759059"/>
    <lineage>
        <taxon>Bacteria</taxon>
        <taxon>Pseudomonadati</taxon>
        <taxon>Pseudomonadota</taxon>
        <taxon>Alphaproteobacteria</taxon>
        <taxon>Hyphomonadales</taxon>
        <taxon>Hyphomonadaceae</taxon>
        <taxon>Candidatus Viadribacter</taxon>
    </lineage>
</organism>
<name>A0A1B1AHK9_9PROT</name>
<keyword evidence="1" id="KW-0472">Membrane</keyword>
<protein>
    <recommendedName>
        <fullName evidence="4">DUF4345 domain-containing protein</fullName>
    </recommendedName>
</protein>
<feature type="transmembrane region" description="Helical" evidence="1">
    <location>
        <begin position="101"/>
        <end position="122"/>
    </location>
</feature>
<reference evidence="2 3" key="1">
    <citation type="submission" date="2015-11" db="EMBL/GenBank/DDBJ databases">
        <title>Whole-Genome Sequence of Candidatus Oderbacter manganicum from the National Park Lower Oder Valley, Germany.</title>
        <authorList>
            <person name="Braun B."/>
            <person name="Liere K."/>
            <person name="Szewzyk U."/>
        </authorList>
    </citation>
    <scope>NUCLEOTIDE SEQUENCE [LARGE SCALE GENOMIC DNA]</scope>
    <source>
        <strain evidence="2 3">OTSz_A_272</strain>
    </source>
</reference>
<dbReference type="STRING" id="1759059.ATE48_08975"/>
<evidence type="ECO:0000256" key="1">
    <source>
        <dbReference type="SAM" id="Phobius"/>
    </source>
</evidence>
<feature type="transmembrane region" description="Helical" evidence="1">
    <location>
        <begin position="47"/>
        <end position="67"/>
    </location>
</feature>
<sequence length="125" mass="13016">MNLVLRALLAIAGLLGLLVALGFWFNTDVLAARFGVEAQGLLGYSTLRADFGALFGAVGVLSLVAAIRNCARFLTAPLLLIGIGFSGRLLTIALSGYDATMLPPMVVEIVLIALFAAGRKLLPAT</sequence>
<dbReference type="InParanoid" id="A0A1B1AHK9"/>
<evidence type="ECO:0000313" key="3">
    <source>
        <dbReference type="Proteomes" id="UP000092498"/>
    </source>
</evidence>
<dbReference type="RefSeq" id="WP_066770361.1">
    <property type="nucleotide sequence ID" value="NZ_CP013244.1"/>
</dbReference>
<keyword evidence="1" id="KW-1133">Transmembrane helix</keyword>
<keyword evidence="3" id="KW-1185">Reference proteome</keyword>
<dbReference type="AlphaFoldDB" id="A0A1B1AHK9"/>
<dbReference type="OrthoDB" id="5875348at2"/>
<feature type="transmembrane region" description="Helical" evidence="1">
    <location>
        <begin position="74"/>
        <end position="95"/>
    </location>
</feature>